<evidence type="ECO:0000256" key="1">
    <source>
        <dbReference type="SAM" id="MobiDB-lite"/>
    </source>
</evidence>
<organism evidence="2 3">
    <name type="scientific">Mycena maculata</name>
    <dbReference type="NCBI Taxonomy" id="230809"/>
    <lineage>
        <taxon>Eukaryota</taxon>
        <taxon>Fungi</taxon>
        <taxon>Dikarya</taxon>
        <taxon>Basidiomycota</taxon>
        <taxon>Agaricomycotina</taxon>
        <taxon>Agaricomycetes</taxon>
        <taxon>Agaricomycetidae</taxon>
        <taxon>Agaricales</taxon>
        <taxon>Marasmiineae</taxon>
        <taxon>Mycenaceae</taxon>
        <taxon>Mycena</taxon>
    </lineage>
</organism>
<protein>
    <submittedName>
        <fullName evidence="2">Uncharacterized protein</fullName>
    </submittedName>
</protein>
<dbReference type="EMBL" id="JARJLG010000123">
    <property type="protein sequence ID" value="KAJ7741439.1"/>
    <property type="molecule type" value="Genomic_DNA"/>
</dbReference>
<dbReference type="AlphaFoldDB" id="A0AAD7IES6"/>
<feature type="region of interest" description="Disordered" evidence="1">
    <location>
        <begin position="1"/>
        <end position="32"/>
    </location>
</feature>
<sequence length="166" mass="19086">MPLEVHHSTKRCLNARIHPHPQDPPERGLYSHGKKESNLQQLAVWLQVDCEEVTLRFLQKILTVDTPMDITISSSIHPGGYLGYRLVETRVDSTSFNPVSTQGIAKYHHISMWYIPQLLTSGYTVHSTSFHFYPLVDIFSIPIRHHQRVPDALSTHCRTYSSPEDR</sequence>
<comment type="caution">
    <text evidence="2">The sequence shown here is derived from an EMBL/GenBank/DDBJ whole genome shotgun (WGS) entry which is preliminary data.</text>
</comment>
<evidence type="ECO:0000313" key="2">
    <source>
        <dbReference type="EMBL" id="KAJ7741439.1"/>
    </source>
</evidence>
<proteinExistence type="predicted"/>
<gene>
    <name evidence="2" type="ORF">DFH07DRAFT_778117</name>
</gene>
<accession>A0AAD7IES6</accession>
<keyword evidence="3" id="KW-1185">Reference proteome</keyword>
<name>A0AAD7IES6_9AGAR</name>
<dbReference type="Proteomes" id="UP001215280">
    <property type="component" value="Unassembled WGS sequence"/>
</dbReference>
<reference evidence="2" key="1">
    <citation type="submission" date="2023-03" db="EMBL/GenBank/DDBJ databases">
        <title>Massive genome expansion in bonnet fungi (Mycena s.s.) driven by repeated elements and novel gene families across ecological guilds.</title>
        <authorList>
            <consortium name="Lawrence Berkeley National Laboratory"/>
            <person name="Harder C.B."/>
            <person name="Miyauchi S."/>
            <person name="Viragh M."/>
            <person name="Kuo A."/>
            <person name="Thoen E."/>
            <person name="Andreopoulos B."/>
            <person name="Lu D."/>
            <person name="Skrede I."/>
            <person name="Drula E."/>
            <person name="Henrissat B."/>
            <person name="Morin E."/>
            <person name="Kohler A."/>
            <person name="Barry K."/>
            <person name="LaButti K."/>
            <person name="Morin E."/>
            <person name="Salamov A."/>
            <person name="Lipzen A."/>
            <person name="Mereny Z."/>
            <person name="Hegedus B."/>
            <person name="Baldrian P."/>
            <person name="Stursova M."/>
            <person name="Weitz H."/>
            <person name="Taylor A."/>
            <person name="Grigoriev I.V."/>
            <person name="Nagy L.G."/>
            <person name="Martin F."/>
            <person name="Kauserud H."/>
        </authorList>
    </citation>
    <scope>NUCLEOTIDE SEQUENCE</scope>
    <source>
        <strain evidence="2">CBHHK188m</strain>
    </source>
</reference>
<evidence type="ECO:0000313" key="3">
    <source>
        <dbReference type="Proteomes" id="UP001215280"/>
    </source>
</evidence>